<dbReference type="Proteomes" id="UP000231655">
    <property type="component" value="Unassembled WGS sequence"/>
</dbReference>
<keyword evidence="1" id="KW-0472">Membrane</keyword>
<dbReference type="InterPro" id="IPR003675">
    <property type="entry name" value="Rce1/LyrA-like_dom"/>
</dbReference>
<keyword evidence="3" id="KW-0378">Hydrolase</keyword>
<dbReference type="Proteomes" id="UP000231702">
    <property type="component" value="Unassembled WGS sequence"/>
</dbReference>
<gene>
    <name evidence="3" type="ORF">CVM39_10355</name>
    <name evidence="4" type="ORF">SAMN06297129_1297</name>
</gene>
<dbReference type="EMBL" id="OBEA01000002">
    <property type="protein sequence ID" value="SNY47988.1"/>
    <property type="molecule type" value="Genomic_DNA"/>
</dbReference>
<sequence length="277" mass="29824">MVSETNLPAVIYPADLGDEDIPHWSPAQLFSLWLLVALPMAGLSLGLAPFLVARLPDLNPGLIYWGTIIAGMAWQTAVALGVLYWEGQARTGEALRRSLWLIAPRIPGTSKPSWGVLLGIVPLGIALVFILGAAFGSLDSLLAARLPEWMAPTYGDITSLATAENTGNWNLLWIALLSSLFNYVLGEAFFFHGILLPRMVRTFGGRGWIVNAVAFAAYHSHKAPYLPTILLSCLVYALSAHVTRSSWPAVLIHGFEGLILIGVVIFVVLGGMPADPS</sequence>
<feature type="transmembrane region" description="Helical" evidence="1">
    <location>
        <begin position="32"/>
        <end position="51"/>
    </location>
</feature>
<dbReference type="GO" id="GO:0004175">
    <property type="term" value="F:endopeptidase activity"/>
    <property type="evidence" value="ECO:0007669"/>
    <property type="project" value="UniProtKB-ARBA"/>
</dbReference>
<feature type="transmembrane region" description="Helical" evidence="1">
    <location>
        <begin position="63"/>
        <end position="85"/>
    </location>
</feature>
<keyword evidence="3" id="KW-0482">Metalloprotease</keyword>
<keyword evidence="1" id="KW-1133">Transmembrane helix</keyword>
<dbReference type="EMBL" id="PGTD01000016">
    <property type="protein sequence ID" value="PJE28854.1"/>
    <property type="molecule type" value="Genomic_DNA"/>
</dbReference>
<keyword evidence="1" id="KW-0812">Transmembrane</keyword>
<accession>A0A285IJ41</accession>
<evidence type="ECO:0000256" key="1">
    <source>
        <dbReference type="SAM" id="Phobius"/>
    </source>
</evidence>
<evidence type="ECO:0000313" key="6">
    <source>
        <dbReference type="Proteomes" id="UP000231702"/>
    </source>
</evidence>
<name>A0A285IJ41_9RHOB</name>
<dbReference type="RefSeq" id="WP_097145054.1">
    <property type="nucleotide sequence ID" value="NZ_OBEA01000002.1"/>
</dbReference>
<feature type="transmembrane region" description="Helical" evidence="1">
    <location>
        <begin position="203"/>
        <end position="219"/>
    </location>
</feature>
<keyword evidence="6" id="KW-1185">Reference proteome</keyword>
<dbReference type="GO" id="GO:0008237">
    <property type="term" value="F:metallopeptidase activity"/>
    <property type="evidence" value="ECO:0007669"/>
    <property type="project" value="UniProtKB-KW"/>
</dbReference>
<evidence type="ECO:0000259" key="2">
    <source>
        <dbReference type="Pfam" id="PF02517"/>
    </source>
</evidence>
<feature type="transmembrane region" description="Helical" evidence="1">
    <location>
        <begin position="225"/>
        <end position="243"/>
    </location>
</feature>
<evidence type="ECO:0000313" key="4">
    <source>
        <dbReference type="EMBL" id="SNY47988.1"/>
    </source>
</evidence>
<dbReference type="Pfam" id="PF02517">
    <property type="entry name" value="Rce1-like"/>
    <property type="match status" value="1"/>
</dbReference>
<reference evidence="3 6" key="2">
    <citation type="journal article" date="2018" name="Int. J. Syst. Evol. Microbiol.">
        <title>Pseudooceanicola lipolyticus sp. nov., a marine alphaproteobacterium, reclassification of Oceanicola flagellatus as Pseudooceanicola flagellatus comb. nov. and emended description of the genus Pseudooceanicola.</title>
        <authorList>
            <person name="Huang M.-M."/>
            <person name="Guo L.-L."/>
            <person name="Wu Y.-H."/>
            <person name="Lai Q.-L."/>
            <person name="Shao Z.-Z."/>
            <person name="Wang C.-S."/>
            <person name="Wu M."/>
            <person name="Xu X.-W."/>
        </authorList>
    </citation>
    <scope>NUCLEOTIDE SEQUENCE [LARGE SCALE GENOMIC DNA]</scope>
    <source>
        <strain evidence="3 6">Ar-45</strain>
    </source>
</reference>
<evidence type="ECO:0000313" key="3">
    <source>
        <dbReference type="EMBL" id="PJE28854.1"/>
    </source>
</evidence>
<protein>
    <submittedName>
        <fullName evidence="4">CAAX protease self-immunity</fullName>
    </submittedName>
    <submittedName>
        <fullName evidence="3">CPBP family intramembrane metalloprotease</fullName>
    </submittedName>
</protein>
<feature type="transmembrane region" description="Helical" evidence="1">
    <location>
        <begin position="114"/>
        <end position="138"/>
    </location>
</feature>
<dbReference type="GO" id="GO:0080120">
    <property type="term" value="P:CAAX-box protein maturation"/>
    <property type="evidence" value="ECO:0007669"/>
    <property type="project" value="UniProtKB-ARBA"/>
</dbReference>
<feature type="transmembrane region" description="Helical" evidence="1">
    <location>
        <begin position="250"/>
        <end position="272"/>
    </location>
</feature>
<reference evidence="4 5" key="1">
    <citation type="submission" date="2017-09" db="EMBL/GenBank/DDBJ databases">
        <authorList>
            <person name="Ehlers B."/>
            <person name="Leendertz F.H."/>
        </authorList>
    </citation>
    <scope>NUCLEOTIDE SEQUENCE [LARGE SCALE GENOMIC DNA]</scope>
    <source>
        <strain evidence="4 5">CGMCC 1.12662</strain>
    </source>
</reference>
<evidence type="ECO:0000313" key="5">
    <source>
        <dbReference type="Proteomes" id="UP000231655"/>
    </source>
</evidence>
<dbReference type="OrthoDB" id="3392646at2"/>
<feature type="transmembrane region" description="Helical" evidence="1">
    <location>
        <begin position="171"/>
        <end position="191"/>
    </location>
</feature>
<keyword evidence="4" id="KW-0645">Protease</keyword>
<proteinExistence type="predicted"/>
<feature type="domain" description="CAAX prenyl protease 2/Lysostaphin resistance protein A-like" evidence="2">
    <location>
        <begin position="169"/>
        <end position="255"/>
    </location>
</feature>
<organism evidence="4 5">
    <name type="scientific">Pseudooceanicola antarcticus</name>
    <dbReference type="NCBI Taxonomy" id="1247613"/>
    <lineage>
        <taxon>Bacteria</taxon>
        <taxon>Pseudomonadati</taxon>
        <taxon>Pseudomonadota</taxon>
        <taxon>Alphaproteobacteria</taxon>
        <taxon>Rhodobacterales</taxon>
        <taxon>Paracoccaceae</taxon>
        <taxon>Pseudooceanicola</taxon>
    </lineage>
</organism>
<dbReference type="GO" id="GO:0006508">
    <property type="term" value="P:proteolysis"/>
    <property type="evidence" value="ECO:0007669"/>
    <property type="project" value="UniProtKB-KW"/>
</dbReference>
<dbReference type="AlphaFoldDB" id="A0A285IJ41"/>